<name>A0A9P0D0W7_9CUCU</name>
<dbReference type="OrthoDB" id="6725378at2759"/>
<feature type="coiled-coil region" evidence="1">
    <location>
        <begin position="66"/>
        <end position="93"/>
    </location>
</feature>
<accession>A0A9P0D0W7</accession>
<dbReference type="Proteomes" id="UP001153636">
    <property type="component" value="Chromosome 3"/>
</dbReference>
<dbReference type="EMBL" id="OV651815">
    <property type="protein sequence ID" value="CAH1107816.1"/>
    <property type="molecule type" value="Genomic_DNA"/>
</dbReference>
<dbReference type="AlphaFoldDB" id="A0A9P0D0W7"/>
<proteinExistence type="predicted"/>
<evidence type="ECO:0000256" key="1">
    <source>
        <dbReference type="SAM" id="Coils"/>
    </source>
</evidence>
<sequence>MPRAKCLKCDLSLTEEDKVINYDSCRDPFHLKECSGLCASEVRAIVLQKRVLIFFCDECVSSFKIIPLLLNKISKLENEVKTLKEDMKKLNEVTKLDTQEVFNEFQERSLRASNVMLYNVPEPVSTTLNDKIAEDKVKVARVLNSVGIGEAEIVKVLREKLETNLG</sequence>
<organism evidence="2 3">
    <name type="scientific">Psylliodes chrysocephalus</name>
    <dbReference type="NCBI Taxonomy" id="3402493"/>
    <lineage>
        <taxon>Eukaryota</taxon>
        <taxon>Metazoa</taxon>
        <taxon>Ecdysozoa</taxon>
        <taxon>Arthropoda</taxon>
        <taxon>Hexapoda</taxon>
        <taxon>Insecta</taxon>
        <taxon>Pterygota</taxon>
        <taxon>Neoptera</taxon>
        <taxon>Endopterygota</taxon>
        <taxon>Coleoptera</taxon>
        <taxon>Polyphaga</taxon>
        <taxon>Cucujiformia</taxon>
        <taxon>Chrysomeloidea</taxon>
        <taxon>Chrysomelidae</taxon>
        <taxon>Galerucinae</taxon>
        <taxon>Alticini</taxon>
        <taxon>Psylliodes</taxon>
    </lineage>
</organism>
<gene>
    <name evidence="2" type="ORF">PSYICH_LOCUS9621</name>
</gene>
<keyword evidence="1" id="KW-0175">Coiled coil</keyword>
<protein>
    <submittedName>
        <fullName evidence="2">Uncharacterized protein</fullName>
    </submittedName>
</protein>
<keyword evidence="3" id="KW-1185">Reference proteome</keyword>
<evidence type="ECO:0000313" key="3">
    <source>
        <dbReference type="Proteomes" id="UP001153636"/>
    </source>
</evidence>
<evidence type="ECO:0000313" key="2">
    <source>
        <dbReference type="EMBL" id="CAH1107816.1"/>
    </source>
</evidence>
<reference evidence="2" key="1">
    <citation type="submission" date="2022-01" db="EMBL/GenBank/DDBJ databases">
        <authorList>
            <person name="King R."/>
        </authorList>
    </citation>
    <scope>NUCLEOTIDE SEQUENCE</scope>
</reference>